<evidence type="ECO:0000256" key="4">
    <source>
        <dbReference type="ARBA" id="ARBA00022771"/>
    </source>
</evidence>
<keyword evidence="3" id="KW-0479">Metal-binding</keyword>
<comment type="caution">
    <text evidence="10">The sequence shown here is derived from an EMBL/GenBank/DDBJ whole genome shotgun (WGS) entry which is preliminary data.</text>
</comment>
<dbReference type="Pfam" id="PF13445">
    <property type="entry name" value="zf-RING_UBOX"/>
    <property type="match status" value="1"/>
</dbReference>
<comment type="pathway">
    <text evidence="1">Protein modification; protein ubiquitination.</text>
</comment>
<dbReference type="InterPro" id="IPR027370">
    <property type="entry name" value="Znf-RING_euk"/>
</dbReference>
<protein>
    <recommendedName>
        <fullName evidence="9">RING-type domain-containing protein</fullName>
    </recommendedName>
</protein>
<dbReference type="Proteomes" id="UP000541444">
    <property type="component" value="Unassembled WGS sequence"/>
</dbReference>
<dbReference type="PANTHER" id="PTHR14140">
    <property type="entry name" value="E3 UBIQUITIN-PROTEIN LIGASE UHRF-RELATED"/>
    <property type="match status" value="1"/>
</dbReference>
<dbReference type="GO" id="GO:0044027">
    <property type="term" value="P:negative regulation of gene expression via chromosomal CpG island methylation"/>
    <property type="evidence" value="ECO:0007669"/>
    <property type="project" value="TreeGrafter"/>
</dbReference>
<dbReference type="InterPro" id="IPR013083">
    <property type="entry name" value="Znf_RING/FYVE/PHD"/>
</dbReference>
<keyword evidence="5" id="KW-0833">Ubl conjugation pathway</keyword>
<dbReference type="InterPro" id="IPR001841">
    <property type="entry name" value="Znf_RING"/>
</dbReference>
<dbReference type="AlphaFoldDB" id="A0A7J7NRD7"/>
<dbReference type="GO" id="GO:0008270">
    <property type="term" value="F:zinc ion binding"/>
    <property type="evidence" value="ECO:0007669"/>
    <property type="project" value="UniProtKB-KW"/>
</dbReference>
<feature type="domain" description="RING-type" evidence="9">
    <location>
        <begin position="172"/>
        <end position="232"/>
    </location>
</feature>
<evidence type="ECO:0000256" key="5">
    <source>
        <dbReference type="ARBA" id="ARBA00022786"/>
    </source>
</evidence>
<evidence type="ECO:0000313" key="11">
    <source>
        <dbReference type="Proteomes" id="UP000541444"/>
    </source>
</evidence>
<organism evidence="10 11">
    <name type="scientific">Kingdonia uniflora</name>
    <dbReference type="NCBI Taxonomy" id="39325"/>
    <lineage>
        <taxon>Eukaryota</taxon>
        <taxon>Viridiplantae</taxon>
        <taxon>Streptophyta</taxon>
        <taxon>Embryophyta</taxon>
        <taxon>Tracheophyta</taxon>
        <taxon>Spermatophyta</taxon>
        <taxon>Magnoliopsida</taxon>
        <taxon>Ranunculales</taxon>
        <taxon>Circaeasteraceae</taxon>
        <taxon>Kingdonia</taxon>
    </lineage>
</organism>
<dbReference type="InterPro" id="IPR017907">
    <property type="entry name" value="Znf_RING_CS"/>
</dbReference>
<dbReference type="InterPro" id="IPR045134">
    <property type="entry name" value="UHRF1/2-like"/>
</dbReference>
<evidence type="ECO:0000256" key="2">
    <source>
        <dbReference type="ARBA" id="ARBA00022679"/>
    </source>
</evidence>
<reference evidence="10 11" key="1">
    <citation type="journal article" date="2020" name="IScience">
        <title>Genome Sequencing of the Endangered Kingdonia uniflora (Circaeasteraceae, Ranunculales) Reveals Potential Mechanisms of Evolutionary Specialization.</title>
        <authorList>
            <person name="Sun Y."/>
            <person name="Deng T."/>
            <person name="Zhang A."/>
            <person name="Moore M.J."/>
            <person name="Landis J.B."/>
            <person name="Lin N."/>
            <person name="Zhang H."/>
            <person name="Zhang X."/>
            <person name="Huang J."/>
            <person name="Zhang X."/>
            <person name="Sun H."/>
            <person name="Wang H."/>
        </authorList>
    </citation>
    <scope>NUCLEOTIDE SEQUENCE [LARGE SCALE GENOMIC DNA]</scope>
    <source>
        <strain evidence="10">TB1705</strain>
        <tissue evidence="10">Leaf</tissue>
    </source>
</reference>
<dbReference type="PROSITE" id="PS50089">
    <property type="entry name" value="ZF_RING_2"/>
    <property type="match status" value="1"/>
</dbReference>
<name>A0A7J7NRD7_9MAGN</name>
<accession>A0A7J7NRD7</accession>
<evidence type="ECO:0000256" key="6">
    <source>
        <dbReference type="ARBA" id="ARBA00022833"/>
    </source>
</evidence>
<proteinExistence type="predicted"/>
<dbReference type="Gene3D" id="3.30.40.10">
    <property type="entry name" value="Zinc/RING finger domain, C3HC4 (zinc finger)"/>
    <property type="match status" value="1"/>
</dbReference>
<dbReference type="GO" id="GO:0061630">
    <property type="term" value="F:ubiquitin protein ligase activity"/>
    <property type="evidence" value="ECO:0007669"/>
    <property type="project" value="TreeGrafter"/>
</dbReference>
<evidence type="ECO:0000256" key="8">
    <source>
        <dbReference type="SAM" id="MobiDB-lite"/>
    </source>
</evidence>
<feature type="region of interest" description="Disordered" evidence="8">
    <location>
        <begin position="1"/>
        <end position="25"/>
    </location>
</feature>
<gene>
    <name evidence="10" type="ORF">GIB67_004138</name>
</gene>
<dbReference type="PANTHER" id="PTHR14140:SF46">
    <property type="entry name" value="E3 UBIQUITIN-PROTEIN LIGASE ORTHRUS 1-RELATED"/>
    <property type="match status" value="1"/>
</dbReference>
<evidence type="ECO:0000256" key="7">
    <source>
        <dbReference type="PROSITE-ProRule" id="PRU00175"/>
    </source>
</evidence>
<dbReference type="SUPFAM" id="SSF57850">
    <property type="entry name" value="RING/U-box"/>
    <property type="match status" value="1"/>
</dbReference>
<evidence type="ECO:0000256" key="3">
    <source>
        <dbReference type="ARBA" id="ARBA00022723"/>
    </source>
</evidence>
<sequence>MGEEQNSLPLAKEGSPGDTVAENQKGEVSLSNEICENCELVIEESQKICEEDKACHRDRAQEAMACLGAQQSRQARARASGRAQHMAWSRASPWQERKEHPSWDYDMNYSSFIIFITGNGTEEDCSWKWKRPPPLNKKSVTAGNPEDRKRARKALKTQNMSVCEKLMKGFSCPICRNVMTFPLTTPCAHNFCKSCLEDAFPGQPADLKSNYAGGRELRIRKVIMKRPCCPNDISDFLKDPQV</sequence>
<evidence type="ECO:0000259" key="9">
    <source>
        <dbReference type="PROSITE" id="PS50089"/>
    </source>
</evidence>
<dbReference type="GO" id="GO:0016567">
    <property type="term" value="P:protein ubiquitination"/>
    <property type="evidence" value="ECO:0007669"/>
    <property type="project" value="TreeGrafter"/>
</dbReference>
<dbReference type="PROSITE" id="PS00518">
    <property type="entry name" value="ZF_RING_1"/>
    <property type="match status" value="1"/>
</dbReference>
<dbReference type="EMBL" id="JACGCM010000628">
    <property type="protein sequence ID" value="KAF6169746.1"/>
    <property type="molecule type" value="Genomic_DNA"/>
</dbReference>
<dbReference type="OrthoDB" id="1738677at2759"/>
<keyword evidence="4 7" id="KW-0863">Zinc-finger</keyword>
<evidence type="ECO:0000256" key="1">
    <source>
        <dbReference type="ARBA" id="ARBA00004906"/>
    </source>
</evidence>
<evidence type="ECO:0000313" key="10">
    <source>
        <dbReference type="EMBL" id="KAF6169746.1"/>
    </source>
</evidence>
<dbReference type="SMART" id="SM00184">
    <property type="entry name" value="RING"/>
    <property type="match status" value="1"/>
</dbReference>
<keyword evidence="11" id="KW-1185">Reference proteome</keyword>
<keyword evidence="2" id="KW-0808">Transferase</keyword>
<keyword evidence="6" id="KW-0862">Zinc</keyword>